<evidence type="ECO:0000256" key="4">
    <source>
        <dbReference type="ARBA" id="ARBA00022729"/>
    </source>
</evidence>
<keyword evidence="7" id="KW-0379">Hydroxylation</keyword>
<reference evidence="8 9" key="1">
    <citation type="submission" date="2019-06" db="EMBL/GenBank/DDBJ databases">
        <title>A chromosomal-level reference genome of Carpinus fangiana (Coryloideae, Betulaceae).</title>
        <authorList>
            <person name="Yang X."/>
            <person name="Wang Z."/>
            <person name="Zhang L."/>
            <person name="Hao G."/>
            <person name="Liu J."/>
            <person name="Yang Y."/>
        </authorList>
    </citation>
    <scope>NUCLEOTIDE SEQUENCE [LARGE SCALE GENOMIC DNA]</scope>
    <source>
        <strain evidence="8">Cfa_2016G</strain>
        <tissue evidence="8">Leaf</tissue>
    </source>
</reference>
<evidence type="ECO:0000256" key="2">
    <source>
        <dbReference type="ARBA" id="ARBA00005416"/>
    </source>
</evidence>
<comment type="similarity">
    <text evidence="2">Belongs to the CLV3/ESR signal peptide family.</text>
</comment>
<keyword evidence="9" id="KW-1185">Reference proteome</keyword>
<evidence type="ECO:0000313" key="9">
    <source>
        <dbReference type="Proteomes" id="UP000327013"/>
    </source>
</evidence>
<dbReference type="OrthoDB" id="10455385at2759"/>
<sequence length="78" mass="8660">MASKITIAAVCILFLVGFSGVFVDSEARVLHGRQAMQSQHLWKELGFDVPSVEHYRWLADSGSKEDRVVPGGPNKDHH</sequence>
<protein>
    <submittedName>
        <fullName evidence="8">Uncharacterized protein</fullName>
    </submittedName>
</protein>
<evidence type="ECO:0000256" key="1">
    <source>
        <dbReference type="ARBA" id="ARBA00004239"/>
    </source>
</evidence>
<keyword evidence="5" id="KW-0221">Differentiation</keyword>
<evidence type="ECO:0000256" key="7">
    <source>
        <dbReference type="ARBA" id="ARBA00023278"/>
    </source>
</evidence>
<comment type="subcellular location">
    <subcellularLocation>
        <location evidence="1">Secreted</location>
        <location evidence="1">Extracellular space</location>
    </subcellularLocation>
</comment>
<keyword evidence="4" id="KW-0732">Signal</keyword>
<keyword evidence="6" id="KW-0325">Glycoprotein</keyword>
<evidence type="ECO:0000256" key="6">
    <source>
        <dbReference type="ARBA" id="ARBA00023180"/>
    </source>
</evidence>
<dbReference type="GO" id="GO:0005576">
    <property type="term" value="C:extracellular region"/>
    <property type="evidence" value="ECO:0007669"/>
    <property type="project" value="UniProtKB-SubCell"/>
</dbReference>
<dbReference type="InterPro" id="IPR039617">
    <property type="entry name" value="CLAVATA3-CLE"/>
</dbReference>
<evidence type="ECO:0000256" key="5">
    <source>
        <dbReference type="ARBA" id="ARBA00022782"/>
    </source>
</evidence>
<dbReference type="GO" id="GO:0030154">
    <property type="term" value="P:cell differentiation"/>
    <property type="evidence" value="ECO:0007669"/>
    <property type="project" value="UniProtKB-KW"/>
</dbReference>
<dbReference type="PANTHER" id="PTHR36016">
    <property type="entry name" value="CLAVATA3/ESR (CLE)-RELATED PROTEIN 7"/>
    <property type="match status" value="1"/>
</dbReference>
<dbReference type="PANTHER" id="PTHR36016:SF1">
    <property type="entry name" value="CLAVATA3_ESR (CLE)-RELATED PROTEIN 5-RELATED"/>
    <property type="match status" value="1"/>
</dbReference>
<evidence type="ECO:0000256" key="3">
    <source>
        <dbReference type="ARBA" id="ARBA00022525"/>
    </source>
</evidence>
<proteinExistence type="inferred from homology"/>
<evidence type="ECO:0000313" key="8">
    <source>
        <dbReference type="EMBL" id="KAE8076035.1"/>
    </source>
</evidence>
<dbReference type="EMBL" id="CM017326">
    <property type="protein sequence ID" value="KAE8076035.1"/>
    <property type="molecule type" value="Genomic_DNA"/>
</dbReference>
<organism evidence="8 9">
    <name type="scientific">Carpinus fangiana</name>
    <dbReference type="NCBI Taxonomy" id="176857"/>
    <lineage>
        <taxon>Eukaryota</taxon>
        <taxon>Viridiplantae</taxon>
        <taxon>Streptophyta</taxon>
        <taxon>Embryophyta</taxon>
        <taxon>Tracheophyta</taxon>
        <taxon>Spermatophyta</taxon>
        <taxon>Magnoliopsida</taxon>
        <taxon>eudicotyledons</taxon>
        <taxon>Gunneridae</taxon>
        <taxon>Pentapetalae</taxon>
        <taxon>rosids</taxon>
        <taxon>fabids</taxon>
        <taxon>Fagales</taxon>
        <taxon>Betulaceae</taxon>
        <taxon>Carpinus</taxon>
    </lineage>
</organism>
<dbReference type="AlphaFoldDB" id="A0A5N6RAE6"/>
<accession>A0A5N6RAE6</accession>
<name>A0A5N6RAE6_9ROSI</name>
<keyword evidence="3" id="KW-0964">Secreted</keyword>
<dbReference type="Proteomes" id="UP000327013">
    <property type="component" value="Chromosome 6"/>
</dbReference>
<gene>
    <name evidence="8" type="ORF">FH972_014709</name>
</gene>